<dbReference type="Gene3D" id="3.30.420.130">
    <property type="entry name" value="Dinitrogenase iron-molybdenum cofactor biosynthesis domain"/>
    <property type="match status" value="1"/>
</dbReference>
<dbReference type="PANTHER" id="PTHR42983">
    <property type="entry name" value="DINITROGENASE IRON-MOLYBDENUM COFACTOR PROTEIN-RELATED"/>
    <property type="match status" value="1"/>
</dbReference>
<dbReference type="KEGG" id="tsy:THSYN_19135"/>
<sequence>MKLAISCSGTTLDSPFDARFGRAAAFCVVDTDTGAWTAHANPALSATGGAGVQAAQLVARLGAQSVVSGAYGPNAFDTLSAAGIAMLLAAGNEARSAADILALFQAGGLTQAGAPSHNGHHGG</sequence>
<proteinExistence type="predicted"/>
<dbReference type="Proteomes" id="UP000232638">
    <property type="component" value="Chromosome"/>
</dbReference>
<dbReference type="Pfam" id="PF02579">
    <property type="entry name" value="Nitro_FeMo-Co"/>
    <property type="match status" value="1"/>
</dbReference>
<protein>
    <submittedName>
        <fullName evidence="3">Dinitrogenase iron-molybdenum cofactor biosynthesis protein</fullName>
    </submittedName>
</protein>
<keyword evidence="1" id="KW-0535">Nitrogen fixation</keyword>
<dbReference type="RefSeq" id="WP_100920551.1">
    <property type="nucleotide sequence ID" value="NZ_CP020370.1"/>
</dbReference>
<dbReference type="SUPFAM" id="SSF53146">
    <property type="entry name" value="Nitrogenase accessory factor-like"/>
    <property type="match status" value="1"/>
</dbReference>
<dbReference type="OrthoDB" id="9807451at2"/>
<keyword evidence="4" id="KW-1185">Reference proteome</keyword>
<organism evidence="3 4">
    <name type="scientific">Candidatus Thiodictyon syntrophicum</name>
    <dbReference type="NCBI Taxonomy" id="1166950"/>
    <lineage>
        <taxon>Bacteria</taxon>
        <taxon>Pseudomonadati</taxon>
        <taxon>Pseudomonadota</taxon>
        <taxon>Gammaproteobacteria</taxon>
        <taxon>Chromatiales</taxon>
        <taxon>Chromatiaceae</taxon>
        <taxon>Thiodictyon</taxon>
    </lineage>
</organism>
<evidence type="ECO:0000313" key="4">
    <source>
        <dbReference type="Proteomes" id="UP000232638"/>
    </source>
</evidence>
<name>A0A2K8UBC1_9GAMM</name>
<evidence type="ECO:0000256" key="1">
    <source>
        <dbReference type="ARBA" id="ARBA00023231"/>
    </source>
</evidence>
<evidence type="ECO:0000313" key="3">
    <source>
        <dbReference type="EMBL" id="AUB82845.1"/>
    </source>
</evidence>
<dbReference type="PANTHER" id="PTHR42983:SF1">
    <property type="entry name" value="IRON-MOLYBDENUM PROTEIN"/>
    <property type="match status" value="1"/>
</dbReference>
<dbReference type="EMBL" id="CP020370">
    <property type="protein sequence ID" value="AUB82845.1"/>
    <property type="molecule type" value="Genomic_DNA"/>
</dbReference>
<dbReference type="InterPro" id="IPR003731">
    <property type="entry name" value="Di-Nase_FeMo-co_biosynth"/>
</dbReference>
<dbReference type="InterPro" id="IPR036105">
    <property type="entry name" value="DiNase_FeMo-co_biosyn_sf"/>
</dbReference>
<feature type="domain" description="Dinitrogenase iron-molybdenum cofactor biosynthesis" evidence="2">
    <location>
        <begin position="13"/>
        <end position="97"/>
    </location>
</feature>
<reference evidence="3 4" key="1">
    <citation type="submission" date="2017-03" db="EMBL/GenBank/DDBJ databases">
        <title>Complete genome sequence of Candidatus 'Thiodictyon syntrophicum' sp. nov. strain Cad16T, a photolithoautotroph purple sulfur bacterium isolated from an alpine meromictic lake.</title>
        <authorList>
            <person name="Luedin S.M."/>
            <person name="Pothier J.F."/>
            <person name="Danza F."/>
            <person name="Storelli N."/>
            <person name="Wittwer M."/>
            <person name="Tonolla M."/>
        </authorList>
    </citation>
    <scope>NUCLEOTIDE SEQUENCE [LARGE SCALE GENOMIC DNA]</scope>
    <source>
        <strain evidence="3 4">Cad16T</strain>
    </source>
</reference>
<accession>A0A2K8UBC1</accession>
<evidence type="ECO:0000259" key="2">
    <source>
        <dbReference type="Pfam" id="PF02579"/>
    </source>
</evidence>
<gene>
    <name evidence="3" type="ORF">THSYN_19135</name>
</gene>
<dbReference type="AlphaFoldDB" id="A0A2K8UBC1"/>